<comment type="caution">
    <text evidence="1">The sequence shown here is derived from an EMBL/GenBank/DDBJ whole genome shotgun (WGS) entry which is preliminary data.</text>
</comment>
<dbReference type="Proteomes" id="UP000268093">
    <property type="component" value="Unassembled WGS sequence"/>
</dbReference>
<dbReference type="AlphaFoldDB" id="A0A433D2Z9"/>
<dbReference type="PANTHER" id="PTHR13237:SF9">
    <property type="entry name" value="NEUROGUIDIN"/>
    <property type="match status" value="1"/>
</dbReference>
<proteinExistence type="predicted"/>
<keyword evidence="2" id="KW-1185">Reference proteome</keyword>
<organism evidence="1 2">
    <name type="scientific">Jimgerdemannia flammicorona</name>
    <dbReference type="NCBI Taxonomy" id="994334"/>
    <lineage>
        <taxon>Eukaryota</taxon>
        <taxon>Fungi</taxon>
        <taxon>Fungi incertae sedis</taxon>
        <taxon>Mucoromycota</taxon>
        <taxon>Mucoromycotina</taxon>
        <taxon>Endogonomycetes</taxon>
        <taxon>Endogonales</taxon>
        <taxon>Endogonaceae</taxon>
        <taxon>Jimgerdemannia</taxon>
    </lineage>
</organism>
<reference evidence="1 2" key="1">
    <citation type="journal article" date="2018" name="New Phytol.">
        <title>Phylogenomics of Endogonaceae and evolution of mycorrhizas within Mucoromycota.</title>
        <authorList>
            <person name="Chang Y."/>
            <person name="Desiro A."/>
            <person name="Na H."/>
            <person name="Sandor L."/>
            <person name="Lipzen A."/>
            <person name="Clum A."/>
            <person name="Barry K."/>
            <person name="Grigoriev I.V."/>
            <person name="Martin F.M."/>
            <person name="Stajich J.E."/>
            <person name="Smith M.E."/>
            <person name="Bonito G."/>
            <person name="Spatafora J.W."/>
        </authorList>
    </citation>
    <scope>NUCLEOTIDE SEQUENCE [LARGE SCALE GENOMIC DNA]</scope>
    <source>
        <strain evidence="1 2">GMNB39</strain>
    </source>
</reference>
<evidence type="ECO:0000313" key="2">
    <source>
        <dbReference type="Proteomes" id="UP000268093"/>
    </source>
</evidence>
<dbReference type="GO" id="GO:0032040">
    <property type="term" value="C:small-subunit processome"/>
    <property type="evidence" value="ECO:0007669"/>
    <property type="project" value="TreeGrafter"/>
</dbReference>
<dbReference type="Pfam" id="PF04000">
    <property type="entry name" value="Sas10_Utp3"/>
    <property type="match status" value="1"/>
</dbReference>
<evidence type="ECO:0000313" key="1">
    <source>
        <dbReference type="EMBL" id="RUP45201.1"/>
    </source>
</evidence>
<dbReference type="OrthoDB" id="10259843at2759"/>
<dbReference type="PANTHER" id="PTHR13237">
    <property type="entry name" value="SOMETHING ABOUT SILENCING PROTEIN 10-RELATED"/>
    <property type="match status" value="1"/>
</dbReference>
<name>A0A433D2Z9_9FUNG</name>
<accession>A0A433D2Z9</accession>
<gene>
    <name evidence="1" type="ORF">BC936DRAFT_148490</name>
</gene>
<dbReference type="EMBL" id="RBNI01007666">
    <property type="protein sequence ID" value="RUP45201.1"/>
    <property type="molecule type" value="Genomic_DNA"/>
</dbReference>
<dbReference type="InterPro" id="IPR007146">
    <property type="entry name" value="Sas10/Utp3/C1D"/>
</dbReference>
<dbReference type="GO" id="GO:0000462">
    <property type="term" value="P:maturation of SSU-rRNA from tricistronic rRNA transcript (SSU-rRNA, 5.8S rRNA, LSU-rRNA)"/>
    <property type="evidence" value="ECO:0007669"/>
    <property type="project" value="TreeGrafter"/>
</dbReference>
<sequence>MDCDCCNYLVWLFIYFFCFKKPFDYPLQTPLANMVPADNVDTKEIVAQDADQFIKLLQEFKSRVKEVKDQLSPTLKRVNAYELNTTKGISYLSVKHYTLLQYITNLAFFLHLKLSGKQVGGHPVVESLVELRTLLEKMKPVEQKLKYQIDKLVRAATVGPMEGEVDKGGKANGKMAKPAMAELSNSAVVAADPLAFRPNPFNLANSAAAIGNDEGQLTFPRHVLFHSFTRSIQSHHPSTPLVPRARCG</sequence>
<evidence type="ECO:0008006" key="3">
    <source>
        <dbReference type="Google" id="ProtNLM"/>
    </source>
</evidence>
<protein>
    <recommendedName>
        <fullName evidence="3">Sas10/Utp3/C1D family-domain-containing protein</fullName>
    </recommendedName>
</protein>